<sequence length="45" mass="4848">MSQSYKRVRVEAITITLDGVEVSGYSGMTILDLAQESGVDIPTLC</sequence>
<dbReference type="Pfam" id="PF13510">
    <property type="entry name" value="Fer2_4"/>
    <property type="match status" value="1"/>
</dbReference>
<dbReference type="SUPFAM" id="SSF54292">
    <property type="entry name" value="2Fe-2S ferredoxin-like"/>
    <property type="match status" value="1"/>
</dbReference>
<organism evidence="1">
    <name type="scientific">marine sediment metagenome</name>
    <dbReference type="NCBI Taxonomy" id="412755"/>
    <lineage>
        <taxon>unclassified sequences</taxon>
        <taxon>metagenomes</taxon>
        <taxon>ecological metagenomes</taxon>
    </lineage>
</organism>
<feature type="non-terminal residue" evidence="1">
    <location>
        <position position="45"/>
    </location>
</feature>
<dbReference type="CDD" id="cd00207">
    <property type="entry name" value="fer2"/>
    <property type="match status" value="1"/>
</dbReference>
<gene>
    <name evidence="1" type="ORF">S03H2_41796</name>
</gene>
<name>X1HRN6_9ZZZZ</name>
<accession>X1HRN6</accession>
<proteinExistence type="predicted"/>
<protein>
    <submittedName>
        <fullName evidence="1">Uncharacterized protein</fullName>
    </submittedName>
</protein>
<dbReference type="GO" id="GO:0051536">
    <property type="term" value="F:iron-sulfur cluster binding"/>
    <property type="evidence" value="ECO:0007669"/>
    <property type="project" value="InterPro"/>
</dbReference>
<comment type="caution">
    <text evidence="1">The sequence shown here is derived from an EMBL/GenBank/DDBJ whole genome shotgun (WGS) entry which is preliminary data.</text>
</comment>
<dbReference type="Gene3D" id="3.10.20.740">
    <property type="match status" value="1"/>
</dbReference>
<dbReference type="InterPro" id="IPR001041">
    <property type="entry name" value="2Fe-2S_ferredoxin-type"/>
</dbReference>
<evidence type="ECO:0000313" key="1">
    <source>
        <dbReference type="EMBL" id="GAH72831.1"/>
    </source>
</evidence>
<dbReference type="EMBL" id="BARU01025983">
    <property type="protein sequence ID" value="GAH72831.1"/>
    <property type="molecule type" value="Genomic_DNA"/>
</dbReference>
<dbReference type="AlphaFoldDB" id="X1HRN6"/>
<dbReference type="InterPro" id="IPR036010">
    <property type="entry name" value="2Fe-2S_ferredoxin-like_sf"/>
</dbReference>
<reference evidence="1" key="1">
    <citation type="journal article" date="2014" name="Front. Microbiol.">
        <title>High frequency of phylogenetically diverse reductive dehalogenase-homologous genes in deep subseafloor sedimentary metagenomes.</title>
        <authorList>
            <person name="Kawai M."/>
            <person name="Futagami T."/>
            <person name="Toyoda A."/>
            <person name="Takaki Y."/>
            <person name="Nishi S."/>
            <person name="Hori S."/>
            <person name="Arai W."/>
            <person name="Tsubouchi T."/>
            <person name="Morono Y."/>
            <person name="Uchiyama I."/>
            <person name="Ito T."/>
            <person name="Fujiyama A."/>
            <person name="Inagaki F."/>
            <person name="Takami H."/>
        </authorList>
    </citation>
    <scope>NUCLEOTIDE SEQUENCE</scope>
    <source>
        <strain evidence="1">Expedition CK06-06</strain>
    </source>
</reference>